<accession>A0A0C9V877</accession>
<sequence>MATPISETEAEAHILHAQVTASQLQAEVESESLGKTPIIMVASFVNDFITEFVAESGLEEPEVEAEAEWSVATDAGDTFDFKWIHVPTNASHRPTTQVPSRSILYGFNQKKPPFHSPAETSSPPPIARKSQKRQQSYSIH</sequence>
<evidence type="ECO:0000256" key="1">
    <source>
        <dbReference type="SAM" id="MobiDB-lite"/>
    </source>
</evidence>
<protein>
    <submittedName>
        <fullName evidence="2">Uncharacterized protein</fullName>
    </submittedName>
</protein>
<proteinExistence type="predicted"/>
<dbReference type="Proteomes" id="UP000054279">
    <property type="component" value="Unassembled WGS sequence"/>
</dbReference>
<evidence type="ECO:0000313" key="3">
    <source>
        <dbReference type="Proteomes" id="UP000054279"/>
    </source>
</evidence>
<gene>
    <name evidence="2" type="ORF">M422DRAFT_264597</name>
</gene>
<evidence type="ECO:0000313" key="2">
    <source>
        <dbReference type="EMBL" id="KIJ33491.1"/>
    </source>
</evidence>
<keyword evidence="3" id="KW-1185">Reference proteome</keyword>
<feature type="region of interest" description="Disordered" evidence="1">
    <location>
        <begin position="106"/>
        <end position="140"/>
    </location>
</feature>
<dbReference type="EMBL" id="KN837212">
    <property type="protein sequence ID" value="KIJ33491.1"/>
    <property type="molecule type" value="Genomic_DNA"/>
</dbReference>
<name>A0A0C9V877_SPHS4</name>
<dbReference type="AlphaFoldDB" id="A0A0C9V877"/>
<dbReference type="HOGENOM" id="CLU_1836415_0_0_1"/>
<reference evidence="2 3" key="1">
    <citation type="submission" date="2014-06" db="EMBL/GenBank/DDBJ databases">
        <title>Evolutionary Origins and Diversification of the Mycorrhizal Mutualists.</title>
        <authorList>
            <consortium name="DOE Joint Genome Institute"/>
            <consortium name="Mycorrhizal Genomics Consortium"/>
            <person name="Kohler A."/>
            <person name="Kuo A."/>
            <person name="Nagy L.G."/>
            <person name="Floudas D."/>
            <person name="Copeland A."/>
            <person name="Barry K.W."/>
            <person name="Cichocki N."/>
            <person name="Veneault-Fourrey C."/>
            <person name="LaButti K."/>
            <person name="Lindquist E.A."/>
            <person name="Lipzen A."/>
            <person name="Lundell T."/>
            <person name="Morin E."/>
            <person name="Murat C."/>
            <person name="Riley R."/>
            <person name="Ohm R."/>
            <person name="Sun H."/>
            <person name="Tunlid A."/>
            <person name="Henrissat B."/>
            <person name="Grigoriev I.V."/>
            <person name="Hibbett D.S."/>
            <person name="Martin F."/>
        </authorList>
    </citation>
    <scope>NUCLEOTIDE SEQUENCE [LARGE SCALE GENOMIC DNA]</scope>
    <source>
        <strain evidence="2 3">SS14</strain>
    </source>
</reference>
<organism evidence="2 3">
    <name type="scientific">Sphaerobolus stellatus (strain SS14)</name>
    <dbReference type="NCBI Taxonomy" id="990650"/>
    <lineage>
        <taxon>Eukaryota</taxon>
        <taxon>Fungi</taxon>
        <taxon>Dikarya</taxon>
        <taxon>Basidiomycota</taxon>
        <taxon>Agaricomycotina</taxon>
        <taxon>Agaricomycetes</taxon>
        <taxon>Phallomycetidae</taxon>
        <taxon>Geastrales</taxon>
        <taxon>Sphaerobolaceae</taxon>
        <taxon>Sphaerobolus</taxon>
    </lineage>
</organism>